<evidence type="ECO:0000259" key="11">
    <source>
        <dbReference type="Pfam" id="PF00149"/>
    </source>
</evidence>
<gene>
    <name evidence="12" type="ORF">BV898_03728</name>
</gene>
<evidence type="ECO:0000256" key="7">
    <source>
        <dbReference type="PIRSR" id="PIRSR000898-1"/>
    </source>
</evidence>
<name>A0A1W0X416_HYPEX</name>
<comment type="cofactor">
    <cofactor evidence="7">
        <name>Fe cation</name>
        <dbReference type="ChEBI" id="CHEBI:24875"/>
    </cofactor>
    <text evidence="7">Binds 2 iron ions per subunit.</text>
</comment>
<dbReference type="CDD" id="cd07378">
    <property type="entry name" value="MPP_ACP5"/>
    <property type="match status" value="1"/>
</dbReference>
<keyword evidence="5 6" id="KW-0378">Hydrolase</keyword>
<dbReference type="SUPFAM" id="SSF56300">
    <property type="entry name" value="Metallo-dependent phosphatases"/>
    <property type="match status" value="1"/>
</dbReference>
<dbReference type="AlphaFoldDB" id="A0A1W0X416"/>
<dbReference type="InterPro" id="IPR004843">
    <property type="entry name" value="Calcineurin-like_PHP"/>
</dbReference>
<dbReference type="PANTHER" id="PTHR10161">
    <property type="entry name" value="TARTRATE-RESISTANT ACID PHOSPHATASE TYPE 5"/>
    <property type="match status" value="1"/>
</dbReference>
<feature type="disulfide bond" evidence="8">
    <location>
        <begin position="175"/>
        <end position="237"/>
    </location>
</feature>
<feature type="signal peptide" evidence="10">
    <location>
        <begin position="1"/>
        <end position="21"/>
    </location>
</feature>
<dbReference type="OrthoDB" id="411211at2759"/>
<feature type="binding site" evidence="7">
    <location>
        <position position="49"/>
    </location>
    <ligand>
        <name>Fe cation</name>
        <dbReference type="ChEBI" id="CHEBI:24875"/>
        <label>1</label>
    </ligand>
</feature>
<feature type="binding site" evidence="7">
    <location>
        <position position="90"/>
    </location>
    <ligand>
        <name>Fe cation</name>
        <dbReference type="ChEBI" id="CHEBI:24875"/>
        <label>1</label>
    </ligand>
</feature>
<evidence type="ECO:0000313" key="12">
    <source>
        <dbReference type="EMBL" id="OQV22226.1"/>
    </source>
</evidence>
<comment type="caution">
    <text evidence="12">The sequence shown here is derived from an EMBL/GenBank/DDBJ whole genome shotgun (WGS) entry which is preliminary data.</text>
</comment>
<feature type="binding site" evidence="7">
    <location>
        <position position="258"/>
    </location>
    <ligand>
        <name>Fe cation</name>
        <dbReference type="ChEBI" id="CHEBI:24875"/>
        <label>2</label>
    </ligand>
</feature>
<feature type="binding site" evidence="7">
    <location>
        <position position="87"/>
    </location>
    <ligand>
        <name>Fe cation</name>
        <dbReference type="ChEBI" id="CHEBI:24875"/>
        <label>2</label>
    </ligand>
</feature>
<evidence type="ECO:0000256" key="3">
    <source>
        <dbReference type="ARBA" id="ARBA00015822"/>
    </source>
</evidence>
<evidence type="ECO:0000256" key="9">
    <source>
        <dbReference type="PIRSR" id="PIRSR000898-3"/>
    </source>
</evidence>
<organism evidence="12 13">
    <name type="scientific">Hypsibius exemplaris</name>
    <name type="common">Freshwater tardigrade</name>
    <dbReference type="NCBI Taxonomy" id="2072580"/>
    <lineage>
        <taxon>Eukaryota</taxon>
        <taxon>Metazoa</taxon>
        <taxon>Ecdysozoa</taxon>
        <taxon>Tardigrada</taxon>
        <taxon>Eutardigrada</taxon>
        <taxon>Parachela</taxon>
        <taxon>Hypsibioidea</taxon>
        <taxon>Hypsibiidae</taxon>
        <taxon>Hypsibius</taxon>
    </lineage>
</organism>
<evidence type="ECO:0000256" key="2">
    <source>
        <dbReference type="ARBA" id="ARBA00012646"/>
    </source>
</evidence>
<dbReference type="EMBL" id="MTYJ01000018">
    <property type="protein sequence ID" value="OQV22226.1"/>
    <property type="molecule type" value="Genomic_DNA"/>
</dbReference>
<dbReference type="InterPro" id="IPR029052">
    <property type="entry name" value="Metallo-depent_PP-like"/>
</dbReference>
<keyword evidence="4 10" id="KW-0732">Signal</keyword>
<evidence type="ECO:0000256" key="1">
    <source>
        <dbReference type="ARBA" id="ARBA00000032"/>
    </source>
</evidence>
<keyword evidence="13" id="KW-1185">Reference proteome</keyword>
<proteinExistence type="predicted"/>
<feature type="chain" id="PRO_5013320431" description="Tartrate-resistant acid phosphatase type 5" evidence="10">
    <location>
        <begin position="22"/>
        <end position="347"/>
    </location>
</feature>
<sequence length="347" mass="38724">MALVNGLLLCLACCFVSPSLGVIVPDKMRETKTHTSLKEDTLNFLVLGDWGGLPVTPYHTAVELAIAKQMGSTAETLNSQFTLALGDNFYFDGVKNVEDKRFAETYETVFSASALDTPWYFIAGNHDHNGNVSAEIAYTDKLNRWKFPDYYYNLKFNVGTDSSVEIILIDTILLCGNSDHDFLHQAPKPHTTKKSQQIAADQWAWIEQTLAASKANYIIVGGHYPVYSVAEHGSTDCLVNQLFPLLHQYRVQAYICGHDHNLQHIEVAAKNWTTEYFVVGSANFIEDSQKHINTVPPGSLKYYWADTSKLGGFGTFQLSDGAMTFRFIDATNGQTLHTQTMSPVNDR</sequence>
<feature type="glycosylation site" description="N-linked (GlcNAc...) asparagine" evidence="9">
    <location>
        <position position="131"/>
    </location>
</feature>
<feature type="binding site" evidence="7">
    <location>
        <position position="223"/>
    </location>
    <ligand>
        <name>Fe cation</name>
        <dbReference type="ChEBI" id="CHEBI:24875"/>
        <label>2</label>
    </ligand>
</feature>
<comment type="catalytic activity">
    <reaction evidence="1 6">
        <text>a phosphate monoester + H2O = an alcohol + phosphate</text>
        <dbReference type="Rhea" id="RHEA:15017"/>
        <dbReference type="ChEBI" id="CHEBI:15377"/>
        <dbReference type="ChEBI" id="CHEBI:30879"/>
        <dbReference type="ChEBI" id="CHEBI:43474"/>
        <dbReference type="ChEBI" id="CHEBI:67140"/>
        <dbReference type="EC" id="3.1.3.2"/>
    </reaction>
</comment>
<evidence type="ECO:0000313" key="13">
    <source>
        <dbReference type="Proteomes" id="UP000192578"/>
    </source>
</evidence>
<feature type="domain" description="Calcineurin-like phosphoesterase" evidence="11">
    <location>
        <begin position="43"/>
        <end position="261"/>
    </location>
</feature>
<feature type="binding site" evidence="7">
    <location>
        <position position="87"/>
    </location>
    <ligand>
        <name>Fe cation</name>
        <dbReference type="ChEBI" id="CHEBI:24875"/>
        <label>1</label>
    </ligand>
</feature>
<dbReference type="FunFam" id="3.60.21.10:FF:000062">
    <property type="entry name" value="Tartrate-resistant acid phosphatase type 5"/>
    <property type="match status" value="1"/>
</dbReference>
<dbReference type="GO" id="GO:0046872">
    <property type="term" value="F:metal ion binding"/>
    <property type="evidence" value="ECO:0007669"/>
    <property type="project" value="UniProtKB-KW"/>
</dbReference>
<dbReference type="Pfam" id="PF00149">
    <property type="entry name" value="Metallophos"/>
    <property type="match status" value="1"/>
</dbReference>
<keyword evidence="8" id="KW-1015">Disulfide bond</keyword>
<evidence type="ECO:0000256" key="5">
    <source>
        <dbReference type="ARBA" id="ARBA00022801"/>
    </source>
</evidence>
<dbReference type="InterPro" id="IPR024927">
    <property type="entry name" value="Acid_PPase"/>
</dbReference>
<protein>
    <recommendedName>
        <fullName evidence="3 6">Tartrate-resistant acid phosphatase type 5</fullName>
        <ecNumber evidence="2 6">3.1.3.2</ecNumber>
    </recommendedName>
</protein>
<keyword evidence="6 7" id="KW-0408">Iron</keyword>
<dbReference type="Gene3D" id="3.60.21.10">
    <property type="match status" value="1"/>
</dbReference>
<dbReference type="PIRSF" id="PIRSF000898">
    <property type="entry name" value="Acid_Ptase_5"/>
    <property type="match status" value="1"/>
</dbReference>
<dbReference type="EC" id="3.1.3.2" evidence="2 6"/>
<evidence type="ECO:0000256" key="10">
    <source>
        <dbReference type="SAM" id="SignalP"/>
    </source>
</evidence>
<feature type="binding site" evidence="7">
    <location>
        <position position="125"/>
    </location>
    <ligand>
        <name>Fe cation</name>
        <dbReference type="ChEBI" id="CHEBI:24875"/>
        <label>2</label>
    </ligand>
</feature>
<evidence type="ECO:0000256" key="4">
    <source>
        <dbReference type="ARBA" id="ARBA00022729"/>
    </source>
</evidence>
<dbReference type="GO" id="GO:0003993">
    <property type="term" value="F:acid phosphatase activity"/>
    <property type="evidence" value="ECO:0007669"/>
    <property type="project" value="UniProtKB-UniRule"/>
</dbReference>
<dbReference type="Proteomes" id="UP000192578">
    <property type="component" value="Unassembled WGS sequence"/>
</dbReference>
<reference evidence="13" key="1">
    <citation type="submission" date="2017-01" db="EMBL/GenBank/DDBJ databases">
        <title>Comparative genomics of anhydrobiosis in the tardigrade Hypsibius dujardini.</title>
        <authorList>
            <person name="Yoshida Y."/>
            <person name="Koutsovoulos G."/>
            <person name="Laetsch D."/>
            <person name="Stevens L."/>
            <person name="Kumar S."/>
            <person name="Horikawa D."/>
            <person name="Ishino K."/>
            <person name="Komine S."/>
            <person name="Tomita M."/>
            <person name="Blaxter M."/>
            <person name="Arakawa K."/>
        </authorList>
    </citation>
    <scope>NUCLEOTIDE SEQUENCE [LARGE SCALE GENOMIC DNA]</scope>
    <source>
        <strain evidence="13">Z151</strain>
    </source>
</reference>
<evidence type="ECO:0000256" key="8">
    <source>
        <dbReference type="PIRSR" id="PIRSR000898-2"/>
    </source>
</evidence>
<feature type="binding site" evidence="7">
    <location>
        <position position="260"/>
    </location>
    <ligand>
        <name>Fe cation</name>
        <dbReference type="ChEBI" id="CHEBI:24875"/>
        <label>1</label>
    </ligand>
</feature>
<evidence type="ECO:0000256" key="6">
    <source>
        <dbReference type="PIRNR" id="PIRNR000898"/>
    </source>
</evidence>
<dbReference type="InterPro" id="IPR051558">
    <property type="entry name" value="Metallophosphoesterase_PAP"/>
</dbReference>
<keyword evidence="7" id="KW-0479">Metal-binding</keyword>
<accession>A0A1W0X416</accession>
<dbReference type="PANTHER" id="PTHR10161:SF14">
    <property type="entry name" value="TARTRATE-RESISTANT ACID PHOSPHATASE TYPE 5"/>
    <property type="match status" value="1"/>
</dbReference>